<feature type="region of interest" description="Disordered" evidence="1">
    <location>
        <begin position="34"/>
        <end position="65"/>
    </location>
</feature>
<proteinExistence type="predicted"/>
<dbReference type="NCBIfam" id="NF046080">
    <property type="entry name" value="PID_CTERM"/>
    <property type="match status" value="1"/>
</dbReference>
<accession>A0A1K2IF59</accession>
<dbReference type="EMBL" id="FPKV01000001">
    <property type="protein sequence ID" value="SFZ90890.1"/>
    <property type="molecule type" value="Genomic_DNA"/>
</dbReference>
<organism evidence="3 4">
    <name type="scientific">Flaviramulus basaltis</name>
    <dbReference type="NCBI Taxonomy" id="369401"/>
    <lineage>
        <taxon>Bacteria</taxon>
        <taxon>Pseudomonadati</taxon>
        <taxon>Bacteroidota</taxon>
        <taxon>Flavobacteriia</taxon>
        <taxon>Flavobacteriales</taxon>
        <taxon>Flavobacteriaceae</taxon>
        <taxon>Flaviramulus</taxon>
    </lineage>
</organism>
<protein>
    <recommendedName>
        <fullName evidence="5">MYXO-CTERM domain-containing protein</fullName>
    </recommendedName>
</protein>
<dbReference type="AlphaFoldDB" id="A0A1K2IF59"/>
<name>A0A1K2IF59_9FLAO</name>
<evidence type="ECO:0000256" key="2">
    <source>
        <dbReference type="SAM" id="SignalP"/>
    </source>
</evidence>
<evidence type="ECO:0000256" key="1">
    <source>
        <dbReference type="SAM" id="MobiDB-lite"/>
    </source>
</evidence>
<feature type="chain" id="PRO_5013380924" description="MYXO-CTERM domain-containing protein" evidence="2">
    <location>
        <begin position="28"/>
        <end position="101"/>
    </location>
</feature>
<sequence length="101" mass="10534">MKTKNKNIFKKLIVLLAILAFSINMNALSNNKKGNNGNGKGHSSHGNGNGYGHTSHGNGNGYGHVHNKNCDHGSGDSIPLDGGLSILLVGAAAFGIKKLRE</sequence>
<dbReference type="Proteomes" id="UP000182544">
    <property type="component" value="Unassembled WGS sequence"/>
</dbReference>
<keyword evidence="2" id="KW-0732">Signal</keyword>
<reference evidence="3 4" key="1">
    <citation type="submission" date="2016-10" db="EMBL/GenBank/DDBJ databases">
        <authorList>
            <person name="de Groot N.N."/>
        </authorList>
    </citation>
    <scope>NUCLEOTIDE SEQUENCE [LARGE SCALE GENOMIC DNA]</scope>
    <source>
        <strain evidence="3 4">DSM 18180</strain>
    </source>
</reference>
<keyword evidence="4" id="KW-1185">Reference proteome</keyword>
<evidence type="ECO:0000313" key="3">
    <source>
        <dbReference type="EMBL" id="SFZ90890.1"/>
    </source>
</evidence>
<evidence type="ECO:0000313" key="4">
    <source>
        <dbReference type="Proteomes" id="UP000182544"/>
    </source>
</evidence>
<dbReference type="RefSeq" id="WP_072400810.1">
    <property type="nucleotide sequence ID" value="NZ_FPKV01000001.1"/>
</dbReference>
<feature type="signal peptide" evidence="2">
    <location>
        <begin position="1"/>
        <end position="27"/>
    </location>
</feature>
<evidence type="ECO:0008006" key="5">
    <source>
        <dbReference type="Google" id="ProtNLM"/>
    </source>
</evidence>
<dbReference type="InterPro" id="IPR058207">
    <property type="entry name" value="PID_CTERM"/>
</dbReference>
<gene>
    <name evidence="3" type="ORF">SAMN05428642_1011213</name>
</gene>